<dbReference type="AlphaFoldDB" id="A0A2N3PIJ1"/>
<dbReference type="STRING" id="556267.HWAG_00405"/>
<gene>
    <name evidence="1" type="ORF">BCM31_04020</name>
</gene>
<name>A0A2N3PIJ1_9HELI</name>
<dbReference type="OrthoDB" id="5328582at2"/>
<evidence type="ECO:0008006" key="3">
    <source>
        <dbReference type="Google" id="ProtNLM"/>
    </source>
</evidence>
<proteinExistence type="predicted"/>
<protein>
    <recommendedName>
        <fullName evidence="3">Outer membrane protein</fullName>
    </recommendedName>
</protein>
<dbReference type="Proteomes" id="UP000233350">
    <property type="component" value="Unassembled WGS sequence"/>
</dbReference>
<accession>A0A2N3PIJ1</accession>
<dbReference type="RefSeq" id="WP_006802098.1">
    <property type="nucleotide sequence ID" value="NZ_CABKOI010000021.1"/>
</dbReference>
<keyword evidence="2" id="KW-1185">Reference proteome</keyword>
<evidence type="ECO:0000313" key="2">
    <source>
        <dbReference type="Proteomes" id="UP000233350"/>
    </source>
</evidence>
<evidence type="ECO:0000313" key="1">
    <source>
        <dbReference type="EMBL" id="PKT80629.1"/>
    </source>
</evidence>
<organism evidence="1 2">
    <name type="scientific">Helicobacter winghamensis</name>
    <dbReference type="NCBI Taxonomy" id="157268"/>
    <lineage>
        <taxon>Bacteria</taxon>
        <taxon>Pseudomonadati</taxon>
        <taxon>Campylobacterota</taxon>
        <taxon>Epsilonproteobacteria</taxon>
        <taxon>Campylobacterales</taxon>
        <taxon>Helicobacteraceae</taxon>
        <taxon>Helicobacter</taxon>
    </lineage>
</organism>
<dbReference type="EMBL" id="MBPK01000042">
    <property type="protein sequence ID" value="PKT80629.1"/>
    <property type="molecule type" value="Genomic_DNA"/>
</dbReference>
<comment type="caution">
    <text evidence="1">The sequence shown here is derived from an EMBL/GenBank/DDBJ whole genome shotgun (WGS) entry which is preliminary data.</text>
</comment>
<reference evidence="1 2" key="1">
    <citation type="submission" date="2016-07" db="EMBL/GenBank/DDBJ databases">
        <title>Detection of Helicobacter winghamensis from caecal content of red fox (Vulpes vulpes).</title>
        <authorList>
            <person name="Zanoni R.G."/>
            <person name="Florio D."/>
            <person name="Caffara M."/>
            <person name="Renzi M."/>
            <person name="Parisi A."/>
            <person name="Pasquali F."/>
            <person name="Manfreda G."/>
        </authorList>
    </citation>
    <scope>NUCLEOTIDE SEQUENCE [LARGE SCALE GENOMIC DNA]</scope>
    <source>
        <strain evidence="1 2">295_13</strain>
    </source>
</reference>
<dbReference type="GeneID" id="97289281"/>
<sequence length="661" mass="73259">MKSLLKSKILLCIFGLFIFFGGAFALLFSPFGNSLVASLILKNLESKTGIVWETRDFKLTPSAFSLDFSALDTHLELFAKGNYSLLTQSIQGDFLLNSKGFLLPLKNQQKHLKIPNNAWIEGTFSGEFANYFIQASSNLLQAHSDLSIAFSYLTPQSISLATKDASLAKTLEMLNIIPYSDGILSLDLQLNRHLAQKAFNSTFDGNITLNIDGGDLDTEAFLKTFNLKISPTHFITQFQGTISQNTLDYTFNLYSNIGDILLNGTTNIYSLATNTDFNIKLQSLSPFSPFFKLPLNGIFLAKGTARGDIKNMLIQGGITLENSPLDFRLSLKELNPHTLELNSDNLQAMALLKLFNQPAYLNGILSLKVLLRDFTHGISGIAQIQGENLFINSPLFETHTKIGFPSTAFSLDSKVELAQGKGVVDYILDSNIIRFQSVGGSITLAPFSLNLPQNINASKLQNLSYNNKSLLNGALNLNGIATQDSITLNGAITQEKLESKISLILNPKRINFNLENLSQKQIHTIFPKIPTFLKTLEGRANLHFQHDFLEHTKHINFDIIALKLQKGMLLNNLNKVSCINLDNATFSGHFYNKLQADNTLLSTFTLQNKKDSNPKNIHTSEIITNLNTQALRGNLTIQCNKTTKKADISGSTQNLKFKKAI</sequence>